<proteinExistence type="predicted"/>
<name>A0A6G1D0T7_9ORYZ</name>
<keyword evidence="3" id="KW-1185">Reference proteome</keyword>
<comment type="caution">
    <text evidence="2">The sequence shown here is derived from an EMBL/GenBank/DDBJ whole genome shotgun (WGS) entry which is preliminary data.</text>
</comment>
<dbReference type="OrthoDB" id="710188at2759"/>
<organism evidence="2 3">
    <name type="scientific">Oryza meyeriana var. granulata</name>
    <dbReference type="NCBI Taxonomy" id="110450"/>
    <lineage>
        <taxon>Eukaryota</taxon>
        <taxon>Viridiplantae</taxon>
        <taxon>Streptophyta</taxon>
        <taxon>Embryophyta</taxon>
        <taxon>Tracheophyta</taxon>
        <taxon>Spermatophyta</taxon>
        <taxon>Magnoliopsida</taxon>
        <taxon>Liliopsida</taxon>
        <taxon>Poales</taxon>
        <taxon>Poaceae</taxon>
        <taxon>BOP clade</taxon>
        <taxon>Oryzoideae</taxon>
        <taxon>Oryzeae</taxon>
        <taxon>Oryzinae</taxon>
        <taxon>Oryza</taxon>
        <taxon>Oryza meyeriana</taxon>
    </lineage>
</organism>
<evidence type="ECO:0000256" key="1">
    <source>
        <dbReference type="SAM" id="MobiDB-lite"/>
    </source>
</evidence>
<protein>
    <submittedName>
        <fullName evidence="2">Uncharacterized protein</fullName>
    </submittedName>
</protein>
<feature type="region of interest" description="Disordered" evidence="1">
    <location>
        <begin position="1"/>
        <end position="29"/>
    </location>
</feature>
<sequence>MTSDGAASATAQRTARVSEVDIDQRPDSTDHLADDIERCLEQLDRLYFPELRPRSPWKRSKEAIRRRRSGSKVAPATEVITLGPALTRLFVSEGETHLLDEIASWNRAIMQQYT</sequence>
<evidence type="ECO:0000313" key="3">
    <source>
        <dbReference type="Proteomes" id="UP000479710"/>
    </source>
</evidence>
<reference evidence="2 3" key="1">
    <citation type="submission" date="2019-11" db="EMBL/GenBank/DDBJ databases">
        <title>Whole genome sequence of Oryza granulata.</title>
        <authorList>
            <person name="Li W."/>
        </authorList>
    </citation>
    <scope>NUCLEOTIDE SEQUENCE [LARGE SCALE GENOMIC DNA]</scope>
    <source>
        <strain evidence="3">cv. Menghai</strain>
        <tissue evidence="2">Leaf</tissue>
    </source>
</reference>
<feature type="compositionally biased region" description="Polar residues" evidence="1">
    <location>
        <begin position="1"/>
        <end position="15"/>
    </location>
</feature>
<evidence type="ECO:0000313" key="2">
    <source>
        <dbReference type="EMBL" id="KAF0906009.1"/>
    </source>
</evidence>
<accession>A0A6G1D0T7</accession>
<dbReference type="EMBL" id="SPHZ02000007">
    <property type="protein sequence ID" value="KAF0906009.1"/>
    <property type="molecule type" value="Genomic_DNA"/>
</dbReference>
<feature type="compositionally biased region" description="Basic and acidic residues" evidence="1">
    <location>
        <begin position="16"/>
        <end position="29"/>
    </location>
</feature>
<gene>
    <name evidence="2" type="ORF">E2562_009026</name>
</gene>
<dbReference type="Proteomes" id="UP000479710">
    <property type="component" value="Unassembled WGS sequence"/>
</dbReference>
<dbReference type="AlphaFoldDB" id="A0A6G1D0T7"/>